<comment type="caution">
    <text evidence="1">The sequence shown here is derived from an EMBL/GenBank/DDBJ whole genome shotgun (WGS) entry which is preliminary data.</text>
</comment>
<reference evidence="1 2" key="1">
    <citation type="submission" date="2016-02" db="EMBL/GenBank/DDBJ databases">
        <title>Genome analysis of coral dinoflagellate symbionts highlights evolutionary adaptations to a symbiotic lifestyle.</title>
        <authorList>
            <person name="Aranda M."/>
            <person name="Li Y."/>
            <person name="Liew Y.J."/>
            <person name="Baumgarten S."/>
            <person name="Simakov O."/>
            <person name="Wilson M."/>
            <person name="Piel J."/>
            <person name="Ashoor H."/>
            <person name="Bougouffa S."/>
            <person name="Bajic V.B."/>
            <person name="Ryu T."/>
            <person name="Ravasi T."/>
            <person name="Bayer T."/>
            <person name="Micklem G."/>
            <person name="Kim H."/>
            <person name="Bhak J."/>
            <person name="Lajeunesse T.C."/>
            <person name="Voolstra C.R."/>
        </authorList>
    </citation>
    <scope>NUCLEOTIDE SEQUENCE [LARGE SCALE GENOMIC DNA]</scope>
    <source>
        <strain evidence="1 2">CCMP2467</strain>
    </source>
</reference>
<gene>
    <name evidence="1" type="ORF">AK812_SmicGene13190</name>
</gene>
<keyword evidence="2" id="KW-1185">Reference proteome</keyword>
<evidence type="ECO:0000313" key="2">
    <source>
        <dbReference type="Proteomes" id="UP000186817"/>
    </source>
</evidence>
<sequence length="554" mass="60788">MQRRWSVQAASLHEEGLFRATTATVILSRLGEIFSATPLQEDLFQETMHVEAIDIFVSHSWAAGRISKLLAMCFALNLSLAMKTTLAASILGQCLLALFPPQSVTMLFLIAMDMPVLLFFLVFLFGQQITCGIWGPSLWLDKICVNQNIQSDKKKAIAGLAAFVARSSQMLVLWDETYFQRLWCNFELSVFLKCHDVKKLQFVPLWLPPWLLTTMTCCYAGGRLAAIAAASADTQSLEDQSGSQQLGHGTTLAFGTKRLLKYIVDGQGFLAFFAPSLIFSIASFHAKLDGHRLMLESLRNFDLRAADCAIEEDRLQIEAQVCELFDGLEEPIIVSPLECSATFSDSEETSFPWLSVEERRAIRAVTGYADDGECIGAFNSFVRGPLLHAVMEDLGDEVQAPWLVCSLSFLPAALCFVALTLSLTSTFRSIGFPSVELFVAVNYVQTLCMTLLILPLAHPLLLRAMSVFATITSIGVLRGMLALGAGLAIYSSLLLVSSVLCASLEAFVLTMHVAFLAGFSMSFLLAVVASRTLFGGSHGLWQMPQISCRCLART</sequence>
<protein>
    <submittedName>
        <fullName evidence="1">Uncharacterized protein</fullName>
    </submittedName>
</protein>
<name>A0A1Q9E8S2_SYMMI</name>
<dbReference type="OrthoDB" id="423415at2759"/>
<proteinExistence type="predicted"/>
<organism evidence="1 2">
    <name type="scientific">Symbiodinium microadriaticum</name>
    <name type="common">Dinoflagellate</name>
    <name type="synonym">Zooxanthella microadriatica</name>
    <dbReference type="NCBI Taxonomy" id="2951"/>
    <lineage>
        <taxon>Eukaryota</taxon>
        <taxon>Sar</taxon>
        <taxon>Alveolata</taxon>
        <taxon>Dinophyceae</taxon>
        <taxon>Suessiales</taxon>
        <taxon>Symbiodiniaceae</taxon>
        <taxon>Symbiodinium</taxon>
    </lineage>
</organism>
<accession>A0A1Q9E8S2</accession>
<evidence type="ECO:0000313" key="1">
    <source>
        <dbReference type="EMBL" id="OLQ03816.1"/>
    </source>
</evidence>
<dbReference type="EMBL" id="LSRX01000226">
    <property type="protein sequence ID" value="OLQ03816.1"/>
    <property type="molecule type" value="Genomic_DNA"/>
</dbReference>
<dbReference type="Proteomes" id="UP000186817">
    <property type="component" value="Unassembled WGS sequence"/>
</dbReference>
<dbReference type="AlphaFoldDB" id="A0A1Q9E8S2"/>